<organism evidence="1 3">
    <name type="scientific">Heterodera trifolii</name>
    <dbReference type="NCBI Taxonomy" id="157864"/>
    <lineage>
        <taxon>Eukaryota</taxon>
        <taxon>Metazoa</taxon>
        <taxon>Ecdysozoa</taxon>
        <taxon>Nematoda</taxon>
        <taxon>Chromadorea</taxon>
        <taxon>Rhabditida</taxon>
        <taxon>Tylenchina</taxon>
        <taxon>Tylenchomorpha</taxon>
        <taxon>Tylenchoidea</taxon>
        <taxon>Heteroderidae</taxon>
        <taxon>Heteroderinae</taxon>
        <taxon>Heterodera</taxon>
    </lineage>
</organism>
<sequence>MRMKKAPIRLPGGTFFIKKKHQIKKKQFKSTSTKKTRIYVQDVEIKMRELTLKSVNSEVMPEVQELDADEQMHSSSACFPFGMGSSKGQHTDFGSAFASELLKNNKQELMKKIEEIESRILFFLARESKVEAISLLNEEIERGIKALDKMFP</sequence>
<dbReference type="Proteomes" id="UP001620626">
    <property type="component" value="Unassembled WGS sequence"/>
</dbReference>
<dbReference type="AlphaFoldDB" id="A0ABD2KU06"/>
<proteinExistence type="predicted"/>
<accession>A0ABD2KU06</accession>
<name>A0ABD2KU06_9BILA</name>
<dbReference type="EMBL" id="JBICBT010000504">
    <property type="protein sequence ID" value="KAL3111522.1"/>
    <property type="molecule type" value="Genomic_DNA"/>
</dbReference>
<evidence type="ECO:0000313" key="2">
    <source>
        <dbReference type="EMBL" id="KAL3111522.1"/>
    </source>
</evidence>
<dbReference type="EMBL" id="JBICBT010000655">
    <property type="protein sequence ID" value="KAL3106331.1"/>
    <property type="molecule type" value="Genomic_DNA"/>
</dbReference>
<gene>
    <name evidence="1" type="ORF">niasHT_013899</name>
    <name evidence="2" type="ORF">niasHT_017441</name>
</gene>
<evidence type="ECO:0000313" key="3">
    <source>
        <dbReference type="Proteomes" id="UP001620626"/>
    </source>
</evidence>
<evidence type="ECO:0000313" key="1">
    <source>
        <dbReference type="EMBL" id="KAL3106331.1"/>
    </source>
</evidence>
<reference evidence="1 3" key="1">
    <citation type="submission" date="2024-10" db="EMBL/GenBank/DDBJ databases">
        <authorList>
            <person name="Kim D."/>
        </authorList>
    </citation>
    <scope>NUCLEOTIDE SEQUENCE [LARGE SCALE GENOMIC DNA]</scope>
    <source>
        <strain evidence="1">BH-2024</strain>
    </source>
</reference>
<protein>
    <submittedName>
        <fullName evidence="1">Uncharacterized protein</fullName>
    </submittedName>
</protein>
<keyword evidence="3" id="KW-1185">Reference proteome</keyword>
<comment type="caution">
    <text evidence="1">The sequence shown here is derived from an EMBL/GenBank/DDBJ whole genome shotgun (WGS) entry which is preliminary data.</text>
</comment>